<dbReference type="InterPro" id="IPR001867">
    <property type="entry name" value="OmpR/PhoB-type_DNA-bd"/>
</dbReference>
<dbReference type="SMART" id="SM00862">
    <property type="entry name" value="Trans_reg_C"/>
    <property type="match status" value="1"/>
</dbReference>
<keyword evidence="2" id="KW-0963">Cytoplasm</keyword>
<evidence type="ECO:0000256" key="7">
    <source>
        <dbReference type="ARBA" id="ARBA00023163"/>
    </source>
</evidence>
<keyword evidence="4" id="KW-0902">Two-component regulatory system</keyword>
<protein>
    <submittedName>
        <fullName evidence="12">Two-component system response regulator RstA</fullName>
    </submittedName>
</protein>
<gene>
    <name evidence="12" type="ORF">CUC44_10660</name>
</gene>
<evidence type="ECO:0000256" key="3">
    <source>
        <dbReference type="ARBA" id="ARBA00022553"/>
    </source>
</evidence>
<dbReference type="OrthoDB" id="9802426at2"/>
<feature type="DNA-binding region" description="OmpR/PhoB-type" evidence="9">
    <location>
        <begin position="148"/>
        <end position="247"/>
    </location>
</feature>
<dbReference type="AlphaFoldDB" id="A0A2M8H9B3"/>
<evidence type="ECO:0000256" key="1">
    <source>
        <dbReference type="ARBA" id="ARBA00004496"/>
    </source>
</evidence>
<evidence type="ECO:0000259" key="10">
    <source>
        <dbReference type="PROSITE" id="PS50110"/>
    </source>
</evidence>
<evidence type="ECO:0000256" key="4">
    <source>
        <dbReference type="ARBA" id="ARBA00023012"/>
    </source>
</evidence>
<evidence type="ECO:0000256" key="5">
    <source>
        <dbReference type="ARBA" id="ARBA00023015"/>
    </source>
</evidence>
<dbReference type="GO" id="GO:0000156">
    <property type="term" value="F:phosphorelay response regulator activity"/>
    <property type="evidence" value="ECO:0007669"/>
    <property type="project" value="TreeGrafter"/>
</dbReference>
<dbReference type="Pfam" id="PF00072">
    <property type="entry name" value="Response_reg"/>
    <property type="match status" value="1"/>
</dbReference>
<dbReference type="PANTHER" id="PTHR48111">
    <property type="entry name" value="REGULATOR OF RPOS"/>
    <property type="match status" value="1"/>
</dbReference>
<evidence type="ECO:0000256" key="2">
    <source>
        <dbReference type="ARBA" id="ARBA00022490"/>
    </source>
</evidence>
<evidence type="ECO:0000256" key="6">
    <source>
        <dbReference type="ARBA" id="ARBA00023125"/>
    </source>
</evidence>
<feature type="domain" description="OmpR/PhoB-type" evidence="11">
    <location>
        <begin position="148"/>
        <end position="247"/>
    </location>
</feature>
<dbReference type="PROSITE" id="PS50110">
    <property type="entry name" value="RESPONSE_REGULATORY"/>
    <property type="match status" value="1"/>
</dbReference>
<evidence type="ECO:0000313" key="13">
    <source>
        <dbReference type="Proteomes" id="UP000232060"/>
    </source>
</evidence>
<evidence type="ECO:0000256" key="8">
    <source>
        <dbReference type="PROSITE-ProRule" id="PRU00169"/>
    </source>
</evidence>
<keyword evidence="5" id="KW-0805">Transcription regulation</keyword>
<comment type="subcellular location">
    <subcellularLocation>
        <location evidence="1">Cytoplasm</location>
    </subcellularLocation>
</comment>
<dbReference type="PROSITE" id="PS51755">
    <property type="entry name" value="OMPR_PHOB"/>
    <property type="match status" value="1"/>
</dbReference>
<proteinExistence type="predicted"/>
<dbReference type="GO" id="GO:0006355">
    <property type="term" value="P:regulation of DNA-templated transcription"/>
    <property type="evidence" value="ECO:0007669"/>
    <property type="project" value="InterPro"/>
</dbReference>
<dbReference type="Pfam" id="PF00486">
    <property type="entry name" value="Trans_reg_C"/>
    <property type="match status" value="1"/>
</dbReference>
<dbReference type="InterPro" id="IPR011006">
    <property type="entry name" value="CheY-like_superfamily"/>
</dbReference>
<evidence type="ECO:0000256" key="9">
    <source>
        <dbReference type="PROSITE-ProRule" id="PRU01091"/>
    </source>
</evidence>
<keyword evidence="3 8" id="KW-0597">Phosphoprotein</keyword>
<reference evidence="12 13" key="1">
    <citation type="submission" date="2017-11" db="EMBL/GenBank/DDBJ databases">
        <title>Draft genome sequence of environmental isolate Aeromonas lusitania sp. nov. MDC 2473.</title>
        <authorList>
            <person name="Colston S.M."/>
            <person name="Navarro A."/>
            <person name="Martinez-Murcia A.J."/>
            <person name="Graf J."/>
        </authorList>
    </citation>
    <scope>NUCLEOTIDE SEQUENCE [LARGE SCALE GENOMIC DNA]</scope>
    <source>
        <strain evidence="12 13">MDC 2473</strain>
    </source>
</reference>
<dbReference type="GO" id="GO:0005829">
    <property type="term" value="C:cytosol"/>
    <property type="evidence" value="ECO:0007669"/>
    <property type="project" value="TreeGrafter"/>
</dbReference>
<feature type="modified residue" description="4-aspartylphosphate" evidence="8">
    <location>
        <position position="68"/>
    </location>
</feature>
<sequence>MLAARAFAPLPGCHATMPRVLFVEDDPEIGQLISSWLGRHDMEVLLETRGDRALARVEAEQPDLVLLDIMLPGQDGLSLCRDLRPRFAGPIVMLTSLDSDMNQILSLELGANDYILKTTPPSVLLARLRVQFRQQGQASQTTQPSPPPQRLQFGRLQIDGPARDVRLDGSSIPLSTADFDLLWELACHAGHILGREALFRSLRGRDYDGQDRSMDVAISRLRRKLGDDTSNPTRIKTVRQKGYLLVTHAWE</sequence>
<organism evidence="12 13">
    <name type="scientific">Aeromonas lusitana</name>
    <dbReference type="NCBI Taxonomy" id="931529"/>
    <lineage>
        <taxon>Bacteria</taxon>
        <taxon>Pseudomonadati</taxon>
        <taxon>Pseudomonadota</taxon>
        <taxon>Gammaproteobacteria</taxon>
        <taxon>Aeromonadales</taxon>
        <taxon>Aeromonadaceae</taxon>
        <taxon>Aeromonas</taxon>
    </lineage>
</organism>
<dbReference type="PANTHER" id="PTHR48111:SF47">
    <property type="entry name" value="TRANSCRIPTIONAL REGULATORY PROTEIN RSTA"/>
    <property type="match status" value="1"/>
</dbReference>
<dbReference type="SUPFAM" id="SSF52172">
    <property type="entry name" value="CheY-like"/>
    <property type="match status" value="1"/>
</dbReference>
<dbReference type="InterPro" id="IPR001789">
    <property type="entry name" value="Sig_transdc_resp-reg_receiver"/>
</dbReference>
<name>A0A2M8H9B3_9GAMM</name>
<dbReference type="CDD" id="cd17622">
    <property type="entry name" value="REC_OmpR_kpRstA-like"/>
    <property type="match status" value="1"/>
</dbReference>
<dbReference type="EMBL" id="PGCP01000015">
    <property type="protein sequence ID" value="PJC93120.1"/>
    <property type="molecule type" value="Genomic_DNA"/>
</dbReference>
<comment type="caution">
    <text evidence="12">The sequence shown here is derived from an EMBL/GenBank/DDBJ whole genome shotgun (WGS) entry which is preliminary data.</text>
</comment>
<dbReference type="InterPro" id="IPR016032">
    <property type="entry name" value="Sig_transdc_resp-reg_C-effctor"/>
</dbReference>
<dbReference type="Gene3D" id="1.10.10.10">
    <property type="entry name" value="Winged helix-like DNA-binding domain superfamily/Winged helix DNA-binding domain"/>
    <property type="match status" value="1"/>
</dbReference>
<dbReference type="CDD" id="cd00383">
    <property type="entry name" value="trans_reg_C"/>
    <property type="match status" value="1"/>
</dbReference>
<keyword evidence="6 9" id="KW-0238">DNA-binding</keyword>
<dbReference type="InterPro" id="IPR036388">
    <property type="entry name" value="WH-like_DNA-bd_sf"/>
</dbReference>
<dbReference type="SUPFAM" id="SSF46894">
    <property type="entry name" value="C-terminal effector domain of the bipartite response regulators"/>
    <property type="match status" value="1"/>
</dbReference>
<accession>A0A2M8H9B3</accession>
<dbReference type="SMART" id="SM00448">
    <property type="entry name" value="REC"/>
    <property type="match status" value="1"/>
</dbReference>
<dbReference type="InterPro" id="IPR039420">
    <property type="entry name" value="WalR-like"/>
</dbReference>
<keyword evidence="7" id="KW-0804">Transcription</keyword>
<dbReference type="Proteomes" id="UP000232060">
    <property type="component" value="Unassembled WGS sequence"/>
</dbReference>
<evidence type="ECO:0000313" key="12">
    <source>
        <dbReference type="EMBL" id="PJC93120.1"/>
    </source>
</evidence>
<dbReference type="FunFam" id="1.10.10.10:FF:000099">
    <property type="entry name" value="Two-component system response regulator TorR"/>
    <property type="match status" value="1"/>
</dbReference>
<evidence type="ECO:0000259" key="11">
    <source>
        <dbReference type="PROSITE" id="PS51755"/>
    </source>
</evidence>
<dbReference type="GO" id="GO:0032993">
    <property type="term" value="C:protein-DNA complex"/>
    <property type="evidence" value="ECO:0007669"/>
    <property type="project" value="TreeGrafter"/>
</dbReference>
<dbReference type="Gene3D" id="3.40.50.2300">
    <property type="match status" value="1"/>
</dbReference>
<keyword evidence="13" id="KW-1185">Reference proteome</keyword>
<feature type="domain" description="Response regulatory" evidence="10">
    <location>
        <begin position="19"/>
        <end position="132"/>
    </location>
</feature>
<dbReference type="NCBIfam" id="NF007977">
    <property type="entry name" value="PRK10701.1"/>
    <property type="match status" value="1"/>
</dbReference>
<dbReference type="GO" id="GO:0000976">
    <property type="term" value="F:transcription cis-regulatory region binding"/>
    <property type="evidence" value="ECO:0007669"/>
    <property type="project" value="TreeGrafter"/>
</dbReference>